<reference evidence="2 3" key="1">
    <citation type="submission" date="2017-11" db="EMBL/GenBank/DDBJ databases">
        <title>Draft Genome Sequence of Methylobacter psychrotolerans Sph1T, an Obligate Methanotroph from Low-Temperature Environments.</title>
        <authorList>
            <person name="Oshkin I.Y."/>
            <person name="Miroshnikov K."/>
            <person name="Belova S.E."/>
            <person name="Korzhenkov A."/>
            <person name="Toshchakov S.V."/>
            <person name="Dedysh S.N."/>
        </authorList>
    </citation>
    <scope>NUCLEOTIDE SEQUENCE [LARGE SCALE GENOMIC DNA]</scope>
    <source>
        <strain evidence="2 3">Sph1</strain>
    </source>
</reference>
<protein>
    <recommendedName>
        <fullName evidence="1">AntA/AntB antirepressor domain-containing protein</fullName>
    </recommendedName>
</protein>
<proteinExistence type="predicted"/>
<name>A0A2S5CFG4_9GAMM</name>
<dbReference type="EMBL" id="PGFZ01000073">
    <property type="protein sequence ID" value="POZ49541.1"/>
    <property type="molecule type" value="Genomic_DNA"/>
</dbReference>
<dbReference type="AlphaFoldDB" id="A0A2S5CFG4"/>
<accession>A0A2S5CFG4</accession>
<feature type="domain" description="AntA/AntB antirepressor" evidence="1">
    <location>
        <begin position="35"/>
        <end position="104"/>
    </location>
</feature>
<dbReference type="Pfam" id="PF08346">
    <property type="entry name" value="AntA"/>
    <property type="match status" value="1"/>
</dbReference>
<comment type="caution">
    <text evidence="2">The sequence shown here is derived from an EMBL/GenBank/DDBJ whole genome shotgun (WGS) entry which is preliminary data.</text>
</comment>
<evidence type="ECO:0000259" key="1">
    <source>
        <dbReference type="Pfam" id="PF08346"/>
    </source>
</evidence>
<sequence length="170" mass="19692">MVSVWVPGRHVNAVRGGRRDFRVRCGYWRDIAPAVDARALHRFLGLNREFLVWVKNRMAEYGFVEGLDLLLPQMGELENSGLQTTTDYCLSLNTAKALAMVGRNPQVRGRGNILLIAGAACWRNCWLRPAKRGRQCRRRMRGRLFRCPPTGCRFWWRLVFLGLSFSFHRL</sequence>
<organism evidence="2 3">
    <name type="scientific">Methylovulum psychrotolerans</name>
    <dbReference type="NCBI Taxonomy" id="1704499"/>
    <lineage>
        <taxon>Bacteria</taxon>
        <taxon>Pseudomonadati</taxon>
        <taxon>Pseudomonadota</taxon>
        <taxon>Gammaproteobacteria</taxon>
        <taxon>Methylococcales</taxon>
        <taxon>Methylococcaceae</taxon>
        <taxon>Methylovulum</taxon>
    </lineage>
</organism>
<dbReference type="InterPro" id="IPR013557">
    <property type="entry name" value="AntA/B_antirep"/>
</dbReference>
<evidence type="ECO:0000313" key="2">
    <source>
        <dbReference type="EMBL" id="POZ49541.1"/>
    </source>
</evidence>
<evidence type="ECO:0000313" key="3">
    <source>
        <dbReference type="Proteomes" id="UP000237423"/>
    </source>
</evidence>
<dbReference type="Proteomes" id="UP000237423">
    <property type="component" value="Unassembled WGS sequence"/>
</dbReference>
<gene>
    <name evidence="2" type="ORF">AADEFJLK_04691</name>
</gene>